<dbReference type="GO" id="GO:0022857">
    <property type="term" value="F:transmembrane transporter activity"/>
    <property type="evidence" value="ECO:0007669"/>
    <property type="project" value="InterPro"/>
</dbReference>
<keyword evidence="2" id="KW-1003">Cell membrane</keyword>
<dbReference type="RefSeq" id="WP_162392692.1">
    <property type="nucleotide sequence ID" value="NZ_JAABOZ010000002.1"/>
</dbReference>
<feature type="transmembrane region" description="Helical" evidence="7">
    <location>
        <begin position="21"/>
        <end position="44"/>
    </location>
</feature>
<dbReference type="CDD" id="cd06173">
    <property type="entry name" value="MFS_MefA_like"/>
    <property type="match status" value="1"/>
</dbReference>
<keyword evidence="4 7" id="KW-1133">Transmembrane helix</keyword>
<dbReference type="Proteomes" id="UP000470470">
    <property type="component" value="Unassembled WGS sequence"/>
</dbReference>
<feature type="transmembrane region" description="Helical" evidence="7">
    <location>
        <begin position="50"/>
        <end position="68"/>
    </location>
</feature>
<dbReference type="Gene3D" id="1.20.1250.20">
    <property type="entry name" value="MFS general substrate transporter like domains"/>
    <property type="match status" value="1"/>
</dbReference>
<feature type="transmembrane region" description="Helical" evidence="7">
    <location>
        <begin position="229"/>
        <end position="251"/>
    </location>
</feature>
<comment type="subcellular location">
    <subcellularLocation>
        <location evidence="1">Cell membrane</location>
        <topology evidence="1">Multi-pass membrane protein</topology>
    </subcellularLocation>
</comment>
<dbReference type="SUPFAM" id="SSF103473">
    <property type="entry name" value="MFS general substrate transporter"/>
    <property type="match status" value="1"/>
</dbReference>
<dbReference type="AlphaFoldDB" id="A0A7K3WBU0"/>
<proteinExistence type="predicted"/>
<dbReference type="Pfam" id="PF07690">
    <property type="entry name" value="MFS_1"/>
    <property type="match status" value="1"/>
</dbReference>
<sequence>MSAGTGTVSGHRDFRRLWSGLAVSQLGSAVGMVALPVVAVVVVGASAVQVALLTAAAAATTALLAFPTGAAVEHRRKRPVMVAADVVRLLALVSIPVAAVVGSVTVTHLVVVAVLNAAGQLAFQAAAQAHLRSLVGPARLVDANGRLESTVWLSLTAGPSAGGVLVGLLGAVGTLLVDAASFLVSALAVRRIREPEPTPPPRTTTTSRRTELTAGLAFVWADPVLRRMLLSWVLFAGAVGMGSAVTVVFLLRDLGFTAWQFGLLMGLPSLGGFTGARLGRRLVARLGAVRALWWSSQLRAPGQLLVCLAVPGPVGLVLCGTGIAVTLFGSALANTTMSSYRQLHTPEHLMARVGTLWSFARTVAQPVAVLAGGLLVAVSSARVVLVVVTVLMLLASLLLPRTENPTSAGPSTVAPRAEPHAPGSTDR</sequence>
<evidence type="ECO:0000256" key="5">
    <source>
        <dbReference type="ARBA" id="ARBA00023136"/>
    </source>
</evidence>
<evidence type="ECO:0000256" key="4">
    <source>
        <dbReference type="ARBA" id="ARBA00022989"/>
    </source>
</evidence>
<name>A0A7K3WBU0_9ACTN</name>
<feature type="transmembrane region" description="Helical" evidence="7">
    <location>
        <begin position="164"/>
        <end position="189"/>
    </location>
</feature>
<evidence type="ECO:0000256" key="6">
    <source>
        <dbReference type="SAM" id="MobiDB-lite"/>
    </source>
</evidence>
<feature type="transmembrane region" description="Helical" evidence="7">
    <location>
        <begin position="367"/>
        <end position="394"/>
    </location>
</feature>
<dbReference type="InterPro" id="IPR011701">
    <property type="entry name" value="MFS"/>
</dbReference>
<evidence type="ECO:0000256" key="2">
    <source>
        <dbReference type="ARBA" id="ARBA00022475"/>
    </source>
</evidence>
<keyword evidence="9" id="KW-1185">Reference proteome</keyword>
<reference evidence="8 9" key="1">
    <citation type="submission" date="2020-02" db="EMBL/GenBank/DDBJ databases">
        <title>The whole genome sequence of CPCC 205119.</title>
        <authorList>
            <person name="Jiang Z."/>
        </authorList>
    </citation>
    <scope>NUCLEOTIDE SEQUENCE [LARGE SCALE GENOMIC DNA]</scope>
    <source>
        <strain evidence="8 9">CPCC 205119</strain>
    </source>
</reference>
<feature type="region of interest" description="Disordered" evidence="6">
    <location>
        <begin position="404"/>
        <end position="427"/>
    </location>
</feature>
<keyword evidence="3 7" id="KW-0812">Transmembrane</keyword>
<gene>
    <name evidence="8" type="ORF">G1H19_07510</name>
</gene>
<keyword evidence="5 7" id="KW-0472">Membrane</keyword>
<dbReference type="EMBL" id="JAAGWK010000010">
    <property type="protein sequence ID" value="NEL53844.1"/>
    <property type="molecule type" value="Genomic_DNA"/>
</dbReference>
<feature type="transmembrane region" description="Helical" evidence="7">
    <location>
        <begin position="257"/>
        <end position="276"/>
    </location>
</feature>
<comment type="caution">
    <text evidence="8">The sequence shown here is derived from an EMBL/GenBank/DDBJ whole genome shotgun (WGS) entry which is preliminary data.</text>
</comment>
<dbReference type="InterPro" id="IPR036259">
    <property type="entry name" value="MFS_trans_sf"/>
</dbReference>
<evidence type="ECO:0000256" key="7">
    <source>
        <dbReference type="SAM" id="Phobius"/>
    </source>
</evidence>
<evidence type="ECO:0000256" key="3">
    <source>
        <dbReference type="ARBA" id="ARBA00022692"/>
    </source>
</evidence>
<dbReference type="PANTHER" id="PTHR23513:SF6">
    <property type="entry name" value="MAJOR FACILITATOR SUPERFAMILY ASSOCIATED DOMAIN-CONTAINING PROTEIN"/>
    <property type="match status" value="1"/>
</dbReference>
<evidence type="ECO:0000313" key="8">
    <source>
        <dbReference type="EMBL" id="NEL53844.1"/>
    </source>
</evidence>
<organism evidence="8 9">
    <name type="scientific">Goekera deserti</name>
    <dbReference type="NCBI Taxonomy" id="2497753"/>
    <lineage>
        <taxon>Bacteria</taxon>
        <taxon>Bacillati</taxon>
        <taxon>Actinomycetota</taxon>
        <taxon>Actinomycetes</taxon>
        <taxon>Geodermatophilales</taxon>
        <taxon>Geodermatophilaceae</taxon>
        <taxon>Goekera</taxon>
    </lineage>
</organism>
<evidence type="ECO:0000256" key="1">
    <source>
        <dbReference type="ARBA" id="ARBA00004651"/>
    </source>
</evidence>
<evidence type="ECO:0000313" key="9">
    <source>
        <dbReference type="Proteomes" id="UP000470470"/>
    </source>
</evidence>
<feature type="transmembrane region" description="Helical" evidence="7">
    <location>
        <begin position="89"/>
        <end position="115"/>
    </location>
</feature>
<protein>
    <submittedName>
        <fullName evidence="8">MFS transporter</fullName>
    </submittedName>
</protein>
<dbReference type="PANTHER" id="PTHR23513">
    <property type="entry name" value="INTEGRAL MEMBRANE EFFLUX PROTEIN-RELATED"/>
    <property type="match status" value="1"/>
</dbReference>
<feature type="transmembrane region" description="Helical" evidence="7">
    <location>
        <begin position="304"/>
        <end position="333"/>
    </location>
</feature>
<dbReference type="GO" id="GO:0005886">
    <property type="term" value="C:plasma membrane"/>
    <property type="evidence" value="ECO:0007669"/>
    <property type="project" value="UniProtKB-SubCell"/>
</dbReference>
<accession>A0A7K3WBU0</accession>